<dbReference type="PANTHER" id="PTHR43784">
    <property type="entry name" value="GDSL-LIKE LIPASE/ACYLHYDROLASE, PUTATIVE (AFU_ORTHOLOGUE AFUA_2G00820)-RELATED"/>
    <property type="match status" value="1"/>
</dbReference>
<dbReference type="InterPro" id="IPR013830">
    <property type="entry name" value="SGNH_hydro"/>
</dbReference>
<sequence length="260" mass="29038">MTSQPSWGPQPVHHGDAQIPPVEYIRFAVLGDSASCGVGDPTPQGWRGWARILADAVAAEHHVSFCKLAVPGAVVADVRREQLADALAHRPVVASLVVGLNDVMRSTWDPGQFRADLLHCAGELARHGALVITVRFHDHSRVFGLPRLLTRPLRRRIEVLNEIYDEVHAQYGALRLDLGADPAIYSRELWAFDRLHPSELGHRRLARRVGELLNGEGLLFPLPSLTCTSPRPSRREQARALVVDIAPWLYRRFRDLTHGR</sequence>
<evidence type="ECO:0000313" key="2">
    <source>
        <dbReference type="EMBL" id="RHW28535.1"/>
    </source>
</evidence>
<dbReference type="OrthoDB" id="3465773at2"/>
<accession>A0A417Y7H5</accession>
<dbReference type="Gene3D" id="3.40.50.1110">
    <property type="entry name" value="SGNH hydrolase"/>
    <property type="match status" value="1"/>
</dbReference>
<keyword evidence="2" id="KW-0378">Hydrolase</keyword>
<organism evidence="2 3">
    <name type="scientific">Nocardioides immobilis</name>
    <dbReference type="NCBI Taxonomy" id="2049295"/>
    <lineage>
        <taxon>Bacteria</taxon>
        <taxon>Bacillati</taxon>
        <taxon>Actinomycetota</taxon>
        <taxon>Actinomycetes</taxon>
        <taxon>Propionibacteriales</taxon>
        <taxon>Nocardioidaceae</taxon>
        <taxon>Nocardioides</taxon>
    </lineage>
</organism>
<dbReference type="CDD" id="cd01832">
    <property type="entry name" value="SGNH_hydrolase_like_1"/>
    <property type="match status" value="1"/>
</dbReference>
<evidence type="ECO:0000259" key="1">
    <source>
        <dbReference type="Pfam" id="PF13472"/>
    </source>
</evidence>
<dbReference type="InterPro" id="IPR053140">
    <property type="entry name" value="GDSL_Rv0518-like"/>
</dbReference>
<dbReference type="EMBL" id="QXGH01000009">
    <property type="protein sequence ID" value="RHW28535.1"/>
    <property type="molecule type" value="Genomic_DNA"/>
</dbReference>
<dbReference type="RefSeq" id="WP_118921876.1">
    <property type="nucleotide sequence ID" value="NZ_QXGH01000009.1"/>
</dbReference>
<dbReference type="Proteomes" id="UP000283644">
    <property type="component" value="Unassembled WGS sequence"/>
</dbReference>
<proteinExistence type="predicted"/>
<gene>
    <name evidence="2" type="ORF">D0Z08_01290</name>
</gene>
<dbReference type="Pfam" id="PF13472">
    <property type="entry name" value="Lipase_GDSL_2"/>
    <property type="match status" value="1"/>
</dbReference>
<dbReference type="AlphaFoldDB" id="A0A417Y7H5"/>
<dbReference type="GO" id="GO:0016787">
    <property type="term" value="F:hydrolase activity"/>
    <property type="evidence" value="ECO:0007669"/>
    <property type="project" value="UniProtKB-KW"/>
</dbReference>
<protein>
    <submittedName>
        <fullName evidence="2">SGNH/GDSL hydrolase family protein</fullName>
    </submittedName>
</protein>
<comment type="caution">
    <text evidence="2">The sequence shown here is derived from an EMBL/GenBank/DDBJ whole genome shotgun (WGS) entry which is preliminary data.</text>
</comment>
<dbReference type="SUPFAM" id="SSF52266">
    <property type="entry name" value="SGNH hydrolase"/>
    <property type="match status" value="1"/>
</dbReference>
<reference evidence="2 3" key="1">
    <citation type="submission" date="2018-09" db="EMBL/GenBank/DDBJ databases">
        <title>Genome sequencing of Nocardioides immobilis CCTCC AB 2017083 for comparison to Nocardioides silvaticus.</title>
        <authorList>
            <person name="Li C."/>
            <person name="Wang G."/>
        </authorList>
    </citation>
    <scope>NUCLEOTIDE SEQUENCE [LARGE SCALE GENOMIC DNA]</scope>
    <source>
        <strain evidence="2 3">CCTCC AB 2017083</strain>
    </source>
</reference>
<dbReference type="InterPro" id="IPR036514">
    <property type="entry name" value="SGNH_hydro_sf"/>
</dbReference>
<keyword evidence="3" id="KW-1185">Reference proteome</keyword>
<name>A0A417Y7H5_9ACTN</name>
<feature type="domain" description="SGNH hydrolase-type esterase" evidence="1">
    <location>
        <begin position="29"/>
        <end position="204"/>
    </location>
</feature>
<dbReference type="PANTHER" id="PTHR43784:SF2">
    <property type="entry name" value="GDSL-LIKE LIPASE_ACYLHYDROLASE, PUTATIVE (AFU_ORTHOLOGUE AFUA_2G00820)-RELATED"/>
    <property type="match status" value="1"/>
</dbReference>
<evidence type="ECO:0000313" key="3">
    <source>
        <dbReference type="Proteomes" id="UP000283644"/>
    </source>
</evidence>